<organism evidence="1 2">
    <name type="scientific">Setaria italica</name>
    <name type="common">Foxtail millet</name>
    <name type="synonym">Panicum italicum</name>
    <dbReference type="NCBI Taxonomy" id="4555"/>
    <lineage>
        <taxon>Eukaryota</taxon>
        <taxon>Viridiplantae</taxon>
        <taxon>Streptophyta</taxon>
        <taxon>Embryophyta</taxon>
        <taxon>Tracheophyta</taxon>
        <taxon>Spermatophyta</taxon>
        <taxon>Magnoliopsida</taxon>
        <taxon>Liliopsida</taxon>
        <taxon>Poales</taxon>
        <taxon>Poaceae</taxon>
        <taxon>PACMAD clade</taxon>
        <taxon>Panicoideae</taxon>
        <taxon>Panicodae</taxon>
        <taxon>Paniceae</taxon>
        <taxon>Cenchrinae</taxon>
        <taxon>Setaria</taxon>
    </lineage>
</organism>
<dbReference type="EMBL" id="AGNK02005190">
    <property type="status" value="NOT_ANNOTATED_CDS"/>
    <property type="molecule type" value="Genomic_DNA"/>
</dbReference>
<evidence type="ECO:0000313" key="1">
    <source>
        <dbReference type="EnsemblPlants" id="KQK95602"/>
    </source>
</evidence>
<evidence type="ECO:0000313" key="2">
    <source>
        <dbReference type="Proteomes" id="UP000004995"/>
    </source>
</evidence>
<dbReference type="OMA" id="HRECCHE"/>
<accession>K3ZMM9</accession>
<dbReference type="HOGENOM" id="CLU_010199_4_3_1"/>
<dbReference type="EnsemblPlants" id="KQK95602">
    <property type="protein sequence ID" value="KQK95602"/>
    <property type="gene ID" value="SETIT_027848mg"/>
</dbReference>
<dbReference type="AlphaFoldDB" id="K3ZMM9"/>
<reference evidence="1" key="2">
    <citation type="submission" date="2018-08" db="UniProtKB">
        <authorList>
            <consortium name="EnsemblPlants"/>
        </authorList>
    </citation>
    <scope>IDENTIFICATION</scope>
    <source>
        <strain evidence="1">Yugu1</strain>
    </source>
</reference>
<reference evidence="2" key="1">
    <citation type="journal article" date="2012" name="Nat. Biotechnol.">
        <title>Reference genome sequence of the model plant Setaria.</title>
        <authorList>
            <person name="Bennetzen J.L."/>
            <person name="Schmutz J."/>
            <person name="Wang H."/>
            <person name="Percifield R."/>
            <person name="Hawkins J."/>
            <person name="Pontaroli A.C."/>
            <person name="Estep M."/>
            <person name="Feng L."/>
            <person name="Vaughn J.N."/>
            <person name="Grimwood J."/>
            <person name="Jenkins J."/>
            <person name="Barry K."/>
            <person name="Lindquist E."/>
            <person name="Hellsten U."/>
            <person name="Deshpande S."/>
            <person name="Wang X."/>
            <person name="Wu X."/>
            <person name="Mitros T."/>
            <person name="Triplett J."/>
            <person name="Yang X."/>
            <person name="Ye C.Y."/>
            <person name="Mauro-Herrera M."/>
            <person name="Wang L."/>
            <person name="Li P."/>
            <person name="Sharma M."/>
            <person name="Sharma R."/>
            <person name="Ronald P.C."/>
            <person name="Panaud O."/>
            <person name="Kellogg E.A."/>
            <person name="Brutnell T.P."/>
            <person name="Doust A.N."/>
            <person name="Tuskan G.A."/>
            <person name="Rokhsar D."/>
            <person name="Devos K.M."/>
        </authorList>
    </citation>
    <scope>NUCLEOTIDE SEQUENCE [LARGE SCALE GENOMIC DNA]</scope>
    <source>
        <strain evidence="2">cv. Yugu1</strain>
    </source>
</reference>
<sequence length="81" mass="9494">MTFYSFTKYHKQPLNSVLYKYYMCEFLRNNGSTKLDDKDIDTIGVDIARFIQCEICHDRGAKFDPDGVLATDECKSLRNWV</sequence>
<name>K3ZMM9_SETIT</name>
<protein>
    <submittedName>
        <fullName evidence="1">Uncharacterized protein</fullName>
    </submittedName>
</protein>
<proteinExistence type="predicted"/>
<keyword evidence="2" id="KW-1185">Reference proteome</keyword>
<dbReference type="Proteomes" id="UP000004995">
    <property type="component" value="Unassembled WGS sequence"/>
</dbReference>
<dbReference type="Gramene" id="KQK95602">
    <property type="protein sequence ID" value="KQK95602"/>
    <property type="gene ID" value="SETIT_027848mg"/>
</dbReference>
<dbReference type="InParanoid" id="K3ZMM9"/>